<proteinExistence type="predicted"/>
<dbReference type="Proteomes" id="UP001497680">
    <property type="component" value="Unassembled WGS sequence"/>
</dbReference>
<sequence>MANGNFRVIIVGGGPVGLTIAHTLSKAGIDFVVLERRPTIGEDSGASIIVAPHGLRVLSQVGLLDSLCAIGEPARQNRRHRPDGSRYTKPRAFSEFESFFGCSAHIFNRAHLIRGIYDGLSKSDRSRVFTNKVVTDITADDSGVSVSCADGTRYDGSVVVGADGTHSIVRRYMRTLALKDPSKADAADIDEENPFVSNYKMMWCSFPSQGEGDVHGGSGAAQDTHGDGHSLQFLTCEKRSWIFMYERLPEPTRDRVNYTQEDVVAYAEKWGDMPLDSGLKVRDVFAQRYHAGMTNLAEGILKRWTWGGRLVLAGDAAHKFTPNAGLGFNNGIQDAAALTNELYRVLHPSPSYSGDEKANGSAEPSAEVLAEAFERYQATRRESVESDWGVSAFHTQTDAWRTTLHWFWDEWVQPKLPEWLGLWMLRKIMGERFAKGLVLDFVGGDEPFVGSIPWVNPMAKSQGVPVATK</sequence>
<accession>A0ACC0CXX4</accession>
<dbReference type="EMBL" id="MU394326">
    <property type="protein sequence ID" value="KAI6085318.1"/>
    <property type="molecule type" value="Genomic_DNA"/>
</dbReference>
<name>A0ACC0CXX4_9PEZI</name>
<organism evidence="1 2">
    <name type="scientific">Hypoxylon rubiginosum</name>
    <dbReference type="NCBI Taxonomy" id="110542"/>
    <lineage>
        <taxon>Eukaryota</taxon>
        <taxon>Fungi</taxon>
        <taxon>Dikarya</taxon>
        <taxon>Ascomycota</taxon>
        <taxon>Pezizomycotina</taxon>
        <taxon>Sordariomycetes</taxon>
        <taxon>Xylariomycetidae</taxon>
        <taxon>Xylariales</taxon>
        <taxon>Hypoxylaceae</taxon>
        <taxon>Hypoxylon</taxon>
    </lineage>
</organism>
<protein>
    <submittedName>
        <fullName evidence="1">FAD/NAD(P)-binding domain-containing protein</fullName>
    </submittedName>
</protein>
<gene>
    <name evidence="1" type="ORF">F4821DRAFT_240777</name>
</gene>
<evidence type="ECO:0000313" key="1">
    <source>
        <dbReference type="EMBL" id="KAI6085318.1"/>
    </source>
</evidence>
<keyword evidence="2" id="KW-1185">Reference proteome</keyword>
<evidence type="ECO:0000313" key="2">
    <source>
        <dbReference type="Proteomes" id="UP001497680"/>
    </source>
</evidence>
<comment type="caution">
    <text evidence="1">The sequence shown here is derived from an EMBL/GenBank/DDBJ whole genome shotgun (WGS) entry which is preliminary data.</text>
</comment>
<reference evidence="1 2" key="1">
    <citation type="journal article" date="2022" name="New Phytol.">
        <title>Ecological generalism drives hyperdiversity of secondary metabolite gene clusters in xylarialean endophytes.</title>
        <authorList>
            <person name="Franco M.E.E."/>
            <person name="Wisecaver J.H."/>
            <person name="Arnold A.E."/>
            <person name="Ju Y.M."/>
            <person name="Slot J.C."/>
            <person name="Ahrendt S."/>
            <person name="Moore L.P."/>
            <person name="Eastman K.E."/>
            <person name="Scott K."/>
            <person name="Konkel Z."/>
            <person name="Mondo S.J."/>
            <person name="Kuo A."/>
            <person name="Hayes R.D."/>
            <person name="Haridas S."/>
            <person name="Andreopoulos B."/>
            <person name="Riley R."/>
            <person name="LaButti K."/>
            <person name="Pangilinan J."/>
            <person name="Lipzen A."/>
            <person name="Amirebrahimi M."/>
            <person name="Yan J."/>
            <person name="Adam C."/>
            <person name="Keymanesh K."/>
            <person name="Ng V."/>
            <person name="Louie K."/>
            <person name="Northen T."/>
            <person name="Drula E."/>
            <person name="Henrissat B."/>
            <person name="Hsieh H.M."/>
            <person name="Youens-Clark K."/>
            <person name="Lutzoni F."/>
            <person name="Miadlikowska J."/>
            <person name="Eastwood D.C."/>
            <person name="Hamelin R.C."/>
            <person name="Grigoriev I.V."/>
            <person name="U'Ren J.M."/>
        </authorList>
    </citation>
    <scope>NUCLEOTIDE SEQUENCE [LARGE SCALE GENOMIC DNA]</scope>
    <source>
        <strain evidence="1 2">ER1909</strain>
    </source>
</reference>